<evidence type="ECO:0000313" key="6">
    <source>
        <dbReference type="EMBL" id="QOY85831.1"/>
    </source>
</evidence>
<dbReference type="InterPro" id="IPR001173">
    <property type="entry name" value="Glyco_trans_2-like"/>
</dbReference>
<dbReference type="Proteomes" id="UP000593892">
    <property type="component" value="Chromosome"/>
</dbReference>
<comment type="similarity">
    <text evidence="1">Belongs to the glycosyltransferase 2 family.</text>
</comment>
<dbReference type="PANTHER" id="PTHR43179:SF12">
    <property type="entry name" value="GALACTOFURANOSYLTRANSFERASE GLFT2"/>
    <property type="match status" value="1"/>
</dbReference>
<dbReference type="AlphaFoldDB" id="A0A7S7NLH7"/>
<dbReference type="Pfam" id="PF00535">
    <property type="entry name" value="Glycos_transf_2"/>
    <property type="match status" value="1"/>
</dbReference>
<dbReference type="RefSeq" id="WP_194447501.1">
    <property type="nucleotide sequence ID" value="NZ_CP063849.1"/>
</dbReference>
<reference evidence="6 7" key="1">
    <citation type="submission" date="2020-10" db="EMBL/GenBank/DDBJ databases">
        <title>Complete genome sequence of Paludibaculum fermentans P105T, a facultatively anaerobic acidobacterium capable of dissimilatory Fe(III) reduction.</title>
        <authorList>
            <person name="Dedysh S.N."/>
            <person name="Beletsky A.V."/>
            <person name="Kulichevskaya I.S."/>
            <person name="Mardanov A.V."/>
            <person name="Ravin N.V."/>
        </authorList>
    </citation>
    <scope>NUCLEOTIDE SEQUENCE [LARGE SCALE GENOMIC DNA]</scope>
    <source>
        <strain evidence="6 7">P105</strain>
    </source>
</reference>
<dbReference type="EMBL" id="CP063849">
    <property type="protein sequence ID" value="QOY85831.1"/>
    <property type="molecule type" value="Genomic_DNA"/>
</dbReference>
<name>A0A7S7NLH7_PALFE</name>
<sequence>MASNDLVSVTLVTYNSGRYIKRCLESVLAQKGPQIEIVVVDNNSTDGTRDILERYEDRCLILYNSSNSGFAAAQNQAIQLSRGDWVLTLNPDVLLMPYFIQALLEAGRLDNRIGTVCGKLLTMSPDFDIDAKPRVDSTGIYFTPNLRHLDRGSLEIDNGHYLKREYVFGATAAAALYRRSMIDDISIDGEFFDTDFFVYREDADVAWRAQLLGWRCLYTPYARGYHVRAVLPGNRRALPKQINMHSVKNRFLMRIKNMTSDLYRKHWLSITARDLVVVSCCLVYEHYSLRAFGKVLQSWRRVWSKRSEIMARRRVTDEYMAGWFHYNPVSRPAPKKGSAALAPARSDTQVAES</sequence>
<evidence type="ECO:0000313" key="7">
    <source>
        <dbReference type="Proteomes" id="UP000593892"/>
    </source>
</evidence>
<keyword evidence="7" id="KW-1185">Reference proteome</keyword>
<keyword evidence="3 6" id="KW-0808">Transferase</keyword>
<feature type="domain" description="Glycosyltransferase 2-like" evidence="5">
    <location>
        <begin position="8"/>
        <end position="117"/>
    </location>
</feature>
<dbReference type="GO" id="GO:0016757">
    <property type="term" value="F:glycosyltransferase activity"/>
    <property type="evidence" value="ECO:0007669"/>
    <property type="project" value="UniProtKB-KW"/>
</dbReference>
<feature type="region of interest" description="Disordered" evidence="4">
    <location>
        <begin position="333"/>
        <end position="353"/>
    </location>
</feature>
<dbReference type="PANTHER" id="PTHR43179">
    <property type="entry name" value="RHAMNOSYLTRANSFERASE WBBL"/>
    <property type="match status" value="1"/>
</dbReference>
<evidence type="ECO:0000256" key="4">
    <source>
        <dbReference type="SAM" id="MobiDB-lite"/>
    </source>
</evidence>
<dbReference type="Gene3D" id="3.90.550.10">
    <property type="entry name" value="Spore Coat Polysaccharide Biosynthesis Protein SpsA, Chain A"/>
    <property type="match status" value="1"/>
</dbReference>
<dbReference type="InterPro" id="IPR029044">
    <property type="entry name" value="Nucleotide-diphossugar_trans"/>
</dbReference>
<evidence type="ECO:0000256" key="3">
    <source>
        <dbReference type="ARBA" id="ARBA00022679"/>
    </source>
</evidence>
<gene>
    <name evidence="6" type="ORF">IRI77_23805</name>
</gene>
<proteinExistence type="inferred from homology"/>
<evidence type="ECO:0000256" key="2">
    <source>
        <dbReference type="ARBA" id="ARBA00022676"/>
    </source>
</evidence>
<organism evidence="6 7">
    <name type="scientific">Paludibaculum fermentans</name>
    <dbReference type="NCBI Taxonomy" id="1473598"/>
    <lineage>
        <taxon>Bacteria</taxon>
        <taxon>Pseudomonadati</taxon>
        <taxon>Acidobacteriota</taxon>
        <taxon>Terriglobia</taxon>
        <taxon>Bryobacterales</taxon>
        <taxon>Bryobacteraceae</taxon>
        <taxon>Paludibaculum</taxon>
    </lineage>
</organism>
<dbReference type="SUPFAM" id="SSF53448">
    <property type="entry name" value="Nucleotide-diphospho-sugar transferases"/>
    <property type="match status" value="1"/>
</dbReference>
<dbReference type="CDD" id="cd04186">
    <property type="entry name" value="GT_2_like_c"/>
    <property type="match status" value="1"/>
</dbReference>
<protein>
    <submittedName>
        <fullName evidence="6">Glycosyltransferase family 2 protein</fullName>
    </submittedName>
</protein>
<keyword evidence="2" id="KW-0328">Glycosyltransferase</keyword>
<dbReference type="KEGG" id="pfer:IRI77_23805"/>
<evidence type="ECO:0000256" key="1">
    <source>
        <dbReference type="ARBA" id="ARBA00006739"/>
    </source>
</evidence>
<accession>A0A7S7NLH7</accession>
<evidence type="ECO:0000259" key="5">
    <source>
        <dbReference type="Pfam" id="PF00535"/>
    </source>
</evidence>